<feature type="compositionally biased region" description="Basic and acidic residues" evidence="1">
    <location>
        <begin position="11"/>
        <end position="21"/>
    </location>
</feature>
<feature type="region of interest" description="Disordered" evidence="1">
    <location>
        <begin position="1"/>
        <end position="21"/>
    </location>
</feature>
<dbReference type="Pfam" id="PF13842">
    <property type="entry name" value="zf-Tnp_2"/>
    <property type="match status" value="1"/>
</dbReference>
<dbReference type="Proteomes" id="UP001186944">
    <property type="component" value="Unassembled WGS sequence"/>
</dbReference>
<comment type="caution">
    <text evidence="3">The sequence shown here is derived from an EMBL/GenBank/DDBJ whole genome shotgun (WGS) entry which is preliminary data.</text>
</comment>
<dbReference type="EMBL" id="VSWD01000005">
    <property type="protein sequence ID" value="KAK3104109.1"/>
    <property type="molecule type" value="Genomic_DNA"/>
</dbReference>
<evidence type="ECO:0000256" key="1">
    <source>
        <dbReference type="SAM" id="MobiDB-lite"/>
    </source>
</evidence>
<reference evidence="3" key="1">
    <citation type="submission" date="2019-08" db="EMBL/GenBank/DDBJ databases">
        <title>The improved chromosome-level genome for the pearl oyster Pinctada fucata martensii using PacBio sequencing and Hi-C.</title>
        <authorList>
            <person name="Zheng Z."/>
        </authorList>
    </citation>
    <scope>NUCLEOTIDE SEQUENCE</scope>
    <source>
        <strain evidence="3">ZZ-2019</strain>
        <tissue evidence="3">Adductor muscle</tissue>
    </source>
</reference>
<dbReference type="InterPro" id="IPR032718">
    <property type="entry name" value="PGBD4_Znf_C"/>
</dbReference>
<evidence type="ECO:0000313" key="4">
    <source>
        <dbReference type="Proteomes" id="UP001186944"/>
    </source>
</evidence>
<gene>
    <name evidence="3" type="ORF">FSP39_024499</name>
</gene>
<feature type="region of interest" description="Disordered" evidence="1">
    <location>
        <begin position="142"/>
        <end position="163"/>
    </location>
</feature>
<dbReference type="AlphaFoldDB" id="A0AA88YRL0"/>
<keyword evidence="4" id="KW-1185">Reference proteome</keyword>
<accession>A0AA88YRL0</accession>
<protein>
    <recommendedName>
        <fullName evidence="2">PiggyBac transposable element-derived protein 4 C-terminal zinc-finger domain-containing protein</fullName>
    </recommendedName>
</protein>
<evidence type="ECO:0000313" key="3">
    <source>
        <dbReference type="EMBL" id="KAK3104109.1"/>
    </source>
</evidence>
<name>A0AA88YRL0_PINIB</name>
<feature type="compositionally biased region" description="Basic and acidic residues" evidence="1">
    <location>
        <begin position="143"/>
        <end position="152"/>
    </location>
</feature>
<evidence type="ECO:0000259" key="2">
    <source>
        <dbReference type="Pfam" id="PF13842"/>
    </source>
</evidence>
<organism evidence="3 4">
    <name type="scientific">Pinctada imbricata</name>
    <name type="common">Atlantic pearl-oyster</name>
    <name type="synonym">Pinctada martensii</name>
    <dbReference type="NCBI Taxonomy" id="66713"/>
    <lineage>
        <taxon>Eukaryota</taxon>
        <taxon>Metazoa</taxon>
        <taxon>Spiralia</taxon>
        <taxon>Lophotrochozoa</taxon>
        <taxon>Mollusca</taxon>
        <taxon>Bivalvia</taxon>
        <taxon>Autobranchia</taxon>
        <taxon>Pteriomorphia</taxon>
        <taxon>Pterioida</taxon>
        <taxon>Pterioidea</taxon>
        <taxon>Pteriidae</taxon>
        <taxon>Pinctada</taxon>
    </lineage>
</organism>
<feature type="compositionally biased region" description="Polar residues" evidence="1">
    <location>
        <begin position="1"/>
        <end position="10"/>
    </location>
</feature>
<sequence>MHLMDYSSSLRRSERNLPEPEVKDATSVGRFVFMKDEIYDRQNNIIHSIVATESSRLKHCVFCQIYKVKTKSGWRVSTRTKCNICDVPLCKMNRDCFRMYHKLMEGGLLHTVMKRRTRDSSGPTTVERKPVKEYMYEECLDTSQEHDEKYDPPESPNPGSSQL</sequence>
<proteinExistence type="predicted"/>
<feature type="domain" description="PiggyBac transposable element-derived protein 4 C-terminal zinc-finger" evidence="2">
    <location>
        <begin position="47"/>
        <end position="101"/>
    </location>
</feature>